<dbReference type="Gene3D" id="3.40.50.150">
    <property type="entry name" value="Vaccinia Virus protein VP39"/>
    <property type="match status" value="1"/>
</dbReference>
<dbReference type="HAMAP" id="MF_01547">
    <property type="entry name" value="RNA_methyltr_E"/>
    <property type="match status" value="1"/>
</dbReference>
<dbReference type="InterPro" id="IPR029063">
    <property type="entry name" value="SAM-dependent_MTases_sf"/>
</dbReference>
<evidence type="ECO:0000256" key="3">
    <source>
        <dbReference type="ARBA" id="ARBA00022691"/>
    </source>
</evidence>
<feature type="domain" description="Ribosomal RNA methyltransferase FtsJ" evidence="4">
    <location>
        <begin position="19"/>
        <end position="195"/>
    </location>
</feature>
<organism evidence="5 6">
    <name type="scientific">Giardia muris</name>
    <dbReference type="NCBI Taxonomy" id="5742"/>
    <lineage>
        <taxon>Eukaryota</taxon>
        <taxon>Metamonada</taxon>
        <taxon>Diplomonadida</taxon>
        <taxon>Hexamitidae</taxon>
        <taxon>Giardiinae</taxon>
        <taxon>Giardia</taxon>
    </lineage>
</organism>
<dbReference type="InterPro" id="IPR015507">
    <property type="entry name" value="rRNA-MeTfrase_E"/>
</dbReference>
<gene>
    <name evidence="5" type="ORF">GMRT_10891</name>
</gene>
<evidence type="ECO:0000313" key="5">
    <source>
        <dbReference type="EMBL" id="TNJ28629.1"/>
    </source>
</evidence>
<name>A0A4Z1T7S5_GIAMU</name>
<dbReference type="GO" id="GO:0005737">
    <property type="term" value="C:cytoplasm"/>
    <property type="evidence" value="ECO:0007669"/>
    <property type="project" value="TreeGrafter"/>
</dbReference>
<sequence length="258" mass="28951">MASREKRDVYYRLAKDEGWRARSAYKLLQLDTQYGLFDGVTRVVDLCAAPGSWSQVLSRRLPEALIIAVDLAPMAALPNVIQLQGDITREETVDEIIRLCDGKKCELVLCDGAPDVTGVHDLDEFVQSILVSRSMDLAFKILAEHGTFISKVFRGECLETLLRRNALLYFREVSIFKPEASRSSSMESYLVCRDFYPDGLAPSDNRKALYTQCGDFRLLDSDRTYSLDIDLSSFMSLSTQSPSLSRIDTQDSSFPTSG</sequence>
<dbReference type="VEuPathDB" id="GiardiaDB:GMRT_10891"/>
<dbReference type="PANTHER" id="PTHR10920">
    <property type="entry name" value="RIBOSOMAL RNA METHYLTRANSFERASE"/>
    <property type="match status" value="1"/>
</dbReference>
<dbReference type="FunFam" id="3.40.50.150:FF:000526">
    <property type="entry name" value="FtsJ-like methyltransferase family protein"/>
    <property type="match status" value="1"/>
</dbReference>
<dbReference type="InterPro" id="IPR002877">
    <property type="entry name" value="RNA_MeTrfase_FtsJ_dom"/>
</dbReference>
<keyword evidence="3" id="KW-0949">S-adenosyl-L-methionine</keyword>
<dbReference type="GO" id="GO:0030488">
    <property type="term" value="P:tRNA methylation"/>
    <property type="evidence" value="ECO:0007669"/>
    <property type="project" value="TreeGrafter"/>
</dbReference>
<dbReference type="SUPFAM" id="SSF53335">
    <property type="entry name" value="S-adenosyl-L-methionine-dependent methyltransferases"/>
    <property type="match status" value="1"/>
</dbReference>
<accession>A0A4Z1T7S5</accession>
<dbReference type="EMBL" id="VDLU01000002">
    <property type="protein sequence ID" value="TNJ28629.1"/>
    <property type="molecule type" value="Genomic_DNA"/>
</dbReference>
<dbReference type="Proteomes" id="UP000315496">
    <property type="component" value="Chromosome 2"/>
</dbReference>
<keyword evidence="6" id="KW-1185">Reference proteome</keyword>
<keyword evidence="1" id="KW-0489">Methyltransferase</keyword>
<proteinExistence type="inferred from homology"/>
<dbReference type="GO" id="GO:0008175">
    <property type="term" value="F:tRNA methyltransferase activity"/>
    <property type="evidence" value="ECO:0007669"/>
    <property type="project" value="TreeGrafter"/>
</dbReference>
<evidence type="ECO:0000256" key="1">
    <source>
        <dbReference type="ARBA" id="ARBA00022603"/>
    </source>
</evidence>
<evidence type="ECO:0000313" key="6">
    <source>
        <dbReference type="Proteomes" id="UP000315496"/>
    </source>
</evidence>
<evidence type="ECO:0000256" key="2">
    <source>
        <dbReference type="ARBA" id="ARBA00022679"/>
    </source>
</evidence>
<protein>
    <submittedName>
        <fullName evidence="5">FtsJ-like protein</fullName>
    </submittedName>
</protein>
<evidence type="ECO:0000259" key="4">
    <source>
        <dbReference type="Pfam" id="PF01728"/>
    </source>
</evidence>
<comment type="caution">
    <text evidence="5">The sequence shown here is derived from an EMBL/GenBank/DDBJ whole genome shotgun (WGS) entry which is preliminary data.</text>
</comment>
<dbReference type="PANTHER" id="PTHR10920:SF12">
    <property type="entry name" value="TRNA (CYTIDINE(32)_GUANOSINE(34)-2'-O)-METHYLTRANSFERASE-RELATED"/>
    <property type="match status" value="1"/>
</dbReference>
<dbReference type="Pfam" id="PF01728">
    <property type="entry name" value="FtsJ"/>
    <property type="match status" value="1"/>
</dbReference>
<reference evidence="5 6" key="1">
    <citation type="submission" date="2019-05" db="EMBL/GenBank/DDBJ databases">
        <title>The compact genome of Giardia muris reveals important steps in the evolution of intestinal protozoan parasites.</title>
        <authorList>
            <person name="Xu F."/>
            <person name="Jimenez-Gonzalez A."/>
            <person name="Einarsson E."/>
            <person name="Astvaldsson A."/>
            <person name="Peirasmaki D."/>
            <person name="Eckmann L."/>
            <person name="Andersson J.O."/>
            <person name="Svard S.G."/>
            <person name="Jerlstrom-Hultqvist J."/>
        </authorList>
    </citation>
    <scope>NUCLEOTIDE SEQUENCE [LARGE SCALE GENOMIC DNA]</scope>
    <source>
        <strain evidence="5 6">Roberts-Thomson</strain>
    </source>
</reference>
<dbReference type="InterPro" id="IPR050082">
    <property type="entry name" value="RNA_methyltr_RlmE"/>
</dbReference>
<dbReference type="GO" id="GO:0002181">
    <property type="term" value="P:cytoplasmic translation"/>
    <property type="evidence" value="ECO:0007669"/>
    <property type="project" value="TreeGrafter"/>
</dbReference>
<dbReference type="OrthoDB" id="289250at2759"/>
<dbReference type="AlphaFoldDB" id="A0A4Z1T7S5"/>
<keyword evidence="2" id="KW-0808">Transferase</keyword>